<evidence type="ECO:0000313" key="2">
    <source>
        <dbReference type="Proteomes" id="UP001143480"/>
    </source>
</evidence>
<protein>
    <submittedName>
        <fullName evidence="1">Uncharacterized protein</fullName>
    </submittedName>
</protein>
<sequence>MSHPGNGAGARWVQVAFRASEIAPSVIATTLVSGKGRTAMPSTSSAVDISAAPRAVVSTAAELIYKVGRSVLGADRVPTAKANAWAAVCADQERARIREENARIILAPELLTRGSRTIIKA</sequence>
<reference evidence="1" key="2">
    <citation type="submission" date="2023-01" db="EMBL/GenBank/DDBJ databases">
        <authorList>
            <person name="Sun Q."/>
            <person name="Evtushenko L."/>
        </authorList>
    </citation>
    <scope>NUCLEOTIDE SEQUENCE</scope>
    <source>
        <strain evidence="1">VKM Ac-1321</strain>
    </source>
</reference>
<dbReference type="AlphaFoldDB" id="A0A9W6KTN8"/>
<accession>A0A9W6KTN8</accession>
<proteinExistence type="predicted"/>
<dbReference type="EMBL" id="BSFP01000084">
    <property type="protein sequence ID" value="GLL07083.1"/>
    <property type="molecule type" value="Genomic_DNA"/>
</dbReference>
<keyword evidence="2" id="KW-1185">Reference proteome</keyword>
<name>A0A9W6KTN8_9ACTN</name>
<dbReference type="Proteomes" id="UP001143480">
    <property type="component" value="Unassembled WGS sequence"/>
</dbReference>
<reference evidence="1" key="1">
    <citation type="journal article" date="2014" name="Int. J. Syst. Evol. Microbiol.">
        <title>Complete genome sequence of Corynebacterium casei LMG S-19264T (=DSM 44701T), isolated from a smear-ripened cheese.</title>
        <authorList>
            <consortium name="US DOE Joint Genome Institute (JGI-PGF)"/>
            <person name="Walter F."/>
            <person name="Albersmeier A."/>
            <person name="Kalinowski J."/>
            <person name="Ruckert C."/>
        </authorList>
    </citation>
    <scope>NUCLEOTIDE SEQUENCE</scope>
    <source>
        <strain evidence="1">VKM Ac-1321</strain>
    </source>
</reference>
<evidence type="ECO:0000313" key="1">
    <source>
        <dbReference type="EMBL" id="GLL07083.1"/>
    </source>
</evidence>
<comment type="caution">
    <text evidence="1">The sequence shown here is derived from an EMBL/GenBank/DDBJ whole genome shotgun (WGS) entry which is preliminary data.</text>
</comment>
<gene>
    <name evidence="1" type="ORF">GCM10017581_088340</name>
</gene>
<organism evidence="1 2">
    <name type="scientific">Dactylosporangium matsuzakiense</name>
    <dbReference type="NCBI Taxonomy" id="53360"/>
    <lineage>
        <taxon>Bacteria</taxon>
        <taxon>Bacillati</taxon>
        <taxon>Actinomycetota</taxon>
        <taxon>Actinomycetes</taxon>
        <taxon>Micromonosporales</taxon>
        <taxon>Micromonosporaceae</taxon>
        <taxon>Dactylosporangium</taxon>
    </lineage>
</organism>